<organism evidence="1 2">
    <name type="scientific">Nocardioides malaquae</name>
    <dbReference type="NCBI Taxonomy" id="2773426"/>
    <lineage>
        <taxon>Bacteria</taxon>
        <taxon>Bacillati</taxon>
        <taxon>Actinomycetota</taxon>
        <taxon>Actinomycetes</taxon>
        <taxon>Propionibacteriales</taxon>
        <taxon>Nocardioidaceae</taxon>
        <taxon>Nocardioides</taxon>
    </lineage>
</organism>
<dbReference type="InterPro" id="IPR021487">
    <property type="entry name" value="DUF3140"/>
</dbReference>
<dbReference type="Pfam" id="PF11338">
    <property type="entry name" value="DUF3140"/>
    <property type="match status" value="1"/>
</dbReference>
<protein>
    <submittedName>
        <fullName evidence="1">DUF3140 domain-containing protein</fullName>
    </submittedName>
</protein>
<reference evidence="1 2" key="1">
    <citation type="submission" date="2020-10" db="EMBL/GenBank/DDBJ databases">
        <title>Nocardioides sp. isolated from sludge.</title>
        <authorList>
            <person name="Zhang X."/>
        </authorList>
    </citation>
    <scope>NUCLEOTIDE SEQUENCE [LARGE SCALE GENOMIC DNA]</scope>
    <source>
        <strain evidence="1 2">Y6</strain>
    </source>
</reference>
<dbReference type="RefSeq" id="WP_319804539.1">
    <property type="nucleotide sequence ID" value="NZ_JADCSA010000005.1"/>
</dbReference>
<keyword evidence="2" id="KW-1185">Reference proteome</keyword>
<accession>A0ABR9RS43</accession>
<sequence>MQASADLLAHWQRVVNCSAAEIEEWHTTAESAAVGTRRPGDRWSVGQLAGMRTSELLEMPLEEWTASEWAHVRRVTGFVRRHRAQWPRGDVAGSRWRHALRNWGHDPLWGTRLTLSPGDERGRREVLVDSHPVGRLDLDVTSGAVATVERLELDEVWQRRGIGTAVLHLVAVEHHGRVEVLTTGAAPGVVERLARRHWRAPAPGAPALVLEGW</sequence>
<dbReference type="PANTHER" id="PTHR40630:SF1">
    <property type="entry name" value="DNA-BINDING PROTEIN"/>
    <property type="match status" value="1"/>
</dbReference>
<dbReference type="Proteomes" id="UP000756387">
    <property type="component" value="Unassembled WGS sequence"/>
</dbReference>
<evidence type="ECO:0000313" key="1">
    <source>
        <dbReference type="EMBL" id="MBE7324394.1"/>
    </source>
</evidence>
<comment type="caution">
    <text evidence="1">The sequence shown here is derived from an EMBL/GenBank/DDBJ whole genome shotgun (WGS) entry which is preliminary data.</text>
</comment>
<dbReference type="EMBL" id="JADCSA010000005">
    <property type="protein sequence ID" value="MBE7324394.1"/>
    <property type="molecule type" value="Genomic_DNA"/>
</dbReference>
<name>A0ABR9RS43_9ACTN</name>
<proteinExistence type="predicted"/>
<dbReference type="PANTHER" id="PTHR40630">
    <property type="entry name" value="POSSIBLE DNA-BINDING PROTEIN"/>
    <property type="match status" value="1"/>
</dbReference>
<evidence type="ECO:0000313" key="2">
    <source>
        <dbReference type="Proteomes" id="UP000756387"/>
    </source>
</evidence>
<gene>
    <name evidence="1" type="ORF">IEQ44_06985</name>
</gene>